<evidence type="ECO:0000256" key="2">
    <source>
        <dbReference type="SAM" id="Phobius"/>
    </source>
</evidence>
<reference evidence="4 5" key="1">
    <citation type="journal article" date="2019" name="Int. J. Syst. Evol. Microbiol.">
        <title>The Global Catalogue of Microorganisms (GCM) 10K type strain sequencing project: providing services to taxonomists for standard genome sequencing and annotation.</title>
        <authorList>
            <consortium name="The Broad Institute Genomics Platform"/>
            <consortium name="The Broad Institute Genome Sequencing Center for Infectious Disease"/>
            <person name="Wu L."/>
            <person name="Ma J."/>
        </authorList>
    </citation>
    <scope>NUCLEOTIDE SEQUENCE [LARGE SCALE GENOMIC DNA]</scope>
    <source>
        <strain evidence="4 5">DT31</strain>
    </source>
</reference>
<dbReference type="GeneID" id="81125694"/>
<protein>
    <submittedName>
        <fullName evidence="4">PH domain-containing protein</fullName>
    </submittedName>
</protein>
<comment type="caution">
    <text evidence="4">The sequence shown here is derived from an EMBL/GenBank/DDBJ whole genome shotgun (WGS) entry which is preliminary data.</text>
</comment>
<keyword evidence="5" id="KW-1185">Reference proteome</keyword>
<keyword evidence="2" id="KW-0472">Membrane</keyword>
<keyword evidence="2" id="KW-1133">Transmembrane helix</keyword>
<evidence type="ECO:0000259" key="3">
    <source>
        <dbReference type="Pfam" id="PF03703"/>
    </source>
</evidence>
<gene>
    <name evidence="4" type="ORF">ACFQL9_05325</name>
</gene>
<dbReference type="AlphaFoldDB" id="A0ABD5W822"/>
<dbReference type="PANTHER" id="PTHR37938">
    <property type="entry name" value="BLL0215 PROTEIN"/>
    <property type="match status" value="1"/>
</dbReference>
<feature type="domain" description="YdbS-like PH" evidence="3">
    <location>
        <begin position="65"/>
        <end position="139"/>
    </location>
</feature>
<dbReference type="RefSeq" id="WP_284030841.1">
    <property type="nucleotide sequence ID" value="NZ_CP126154.1"/>
</dbReference>
<dbReference type="PANTHER" id="PTHR37938:SF1">
    <property type="entry name" value="BLL0215 PROTEIN"/>
    <property type="match status" value="1"/>
</dbReference>
<proteinExistence type="predicted"/>
<feature type="transmembrane region" description="Helical" evidence="2">
    <location>
        <begin position="36"/>
        <end position="61"/>
    </location>
</feature>
<evidence type="ECO:0000313" key="5">
    <source>
        <dbReference type="Proteomes" id="UP001596461"/>
    </source>
</evidence>
<keyword evidence="2" id="KW-0812">Transmembrane</keyword>
<accession>A0ABD5W822</accession>
<dbReference type="InterPro" id="IPR005182">
    <property type="entry name" value="YdbS-like_PH"/>
</dbReference>
<feature type="region of interest" description="Disordered" evidence="1">
    <location>
        <begin position="178"/>
        <end position="221"/>
    </location>
</feature>
<evidence type="ECO:0000313" key="4">
    <source>
        <dbReference type="EMBL" id="MFC7069058.1"/>
    </source>
</evidence>
<feature type="compositionally biased region" description="Low complexity" evidence="1">
    <location>
        <begin position="184"/>
        <end position="197"/>
    </location>
</feature>
<name>A0ABD5W822_9EURY</name>
<evidence type="ECO:0000256" key="1">
    <source>
        <dbReference type="SAM" id="MobiDB-lite"/>
    </source>
</evidence>
<dbReference type="EMBL" id="JBHTAH010000003">
    <property type="protein sequence ID" value="MFC7069058.1"/>
    <property type="molecule type" value="Genomic_DNA"/>
</dbReference>
<dbReference type="Pfam" id="PF03703">
    <property type="entry name" value="bPH_2"/>
    <property type="match status" value="1"/>
</dbReference>
<dbReference type="Proteomes" id="UP001596461">
    <property type="component" value="Unassembled WGS sequence"/>
</dbReference>
<organism evidence="4 5">
    <name type="scientific">Halobaculum lipolyticum</name>
    <dbReference type="NCBI Taxonomy" id="3032001"/>
    <lineage>
        <taxon>Archaea</taxon>
        <taxon>Methanobacteriati</taxon>
        <taxon>Methanobacteriota</taxon>
        <taxon>Stenosarchaea group</taxon>
        <taxon>Halobacteria</taxon>
        <taxon>Halobacteriales</taxon>
        <taxon>Haloferacaceae</taxon>
        <taxon>Halobaculum</taxon>
    </lineage>
</organism>
<sequence>MSTPSAEDGLPDGFDWLSLDPEEDVVWTGKPHSMSLVPALVIGIPLSLVLIGIPLIASAYLSRENTEYVITTEALYKKRGVLSRDVKRVGFEKVQDTSYTQGFFGTQFGYGDVDISTAGGAGVELSFDSVGDPKRIQELVNERIRARDGRGDAGDGEETTGDVLDDILTELRAIRSAVERPDDATGATGASDVTDATDATDRSEVETESPFVADDDGDAGR</sequence>